<feature type="domain" description="YqaJ viral recombinase" evidence="1">
    <location>
        <begin position="118"/>
        <end position="240"/>
    </location>
</feature>
<dbReference type="RefSeq" id="WP_083524609.1">
    <property type="nucleotide sequence ID" value="NZ_JBHUNF010000004.1"/>
</dbReference>
<evidence type="ECO:0000259" key="1">
    <source>
        <dbReference type="Pfam" id="PF09588"/>
    </source>
</evidence>
<dbReference type="InterPro" id="IPR011604">
    <property type="entry name" value="PDDEXK-like_dom_sf"/>
</dbReference>
<dbReference type="Gene3D" id="3.90.320.10">
    <property type="match status" value="1"/>
</dbReference>
<dbReference type="InterPro" id="IPR011335">
    <property type="entry name" value="Restrct_endonuc-II-like"/>
</dbReference>
<sequence length="290" mass="32324">MVVFRPAAQDPAAEDASGYPENELAVATERAVRAASDYTPLALSFEPTLRALGTANATEPADRETYTFAQTRPAGIPVTPATGTVWRAGMLDPRDPFDVVQGELRGRVLCADSDRESWLSFRRTGITATDAARLATLTSVRAVVNDKLYGGSFQGNAFTEFGRQREPEIAAWVRAEHGIEPCGLLMHAEANKRHLATPDGLAHLNDEVVLAEIKTTNKPWNRIPRNYLRQVWWQQYVTGASRTLFVWERHENFVVQDAQPQWVWIERDEAQIAKLVQLADEVLKNLALTS</sequence>
<protein>
    <submittedName>
        <fullName evidence="2">YqaJ viral recombinase family protein</fullName>
    </submittedName>
</protein>
<evidence type="ECO:0000313" key="2">
    <source>
        <dbReference type="EMBL" id="MFD2674899.1"/>
    </source>
</evidence>
<dbReference type="SUPFAM" id="SSF52980">
    <property type="entry name" value="Restriction endonuclease-like"/>
    <property type="match status" value="1"/>
</dbReference>
<proteinExistence type="predicted"/>
<dbReference type="Pfam" id="PF09588">
    <property type="entry name" value="YqaJ"/>
    <property type="match status" value="1"/>
</dbReference>
<organism evidence="2 3">
    <name type="scientific">Gulosibacter bifidus</name>
    <dbReference type="NCBI Taxonomy" id="272239"/>
    <lineage>
        <taxon>Bacteria</taxon>
        <taxon>Bacillati</taxon>
        <taxon>Actinomycetota</taxon>
        <taxon>Actinomycetes</taxon>
        <taxon>Micrococcales</taxon>
        <taxon>Microbacteriaceae</taxon>
        <taxon>Gulosibacter</taxon>
    </lineage>
</organism>
<gene>
    <name evidence="2" type="ORF">ACFSUQ_06260</name>
</gene>
<dbReference type="InterPro" id="IPR019080">
    <property type="entry name" value="YqaJ_viral_recombinase"/>
</dbReference>
<evidence type="ECO:0000313" key="3">
    <source>
        <dbReference type="Proteomes" id="UP001597453"/>
    </source>
</evidence>
<dbReference type="Proteomes" id="UP001597453">
    <property type="component" value="Unassembled WGS sequence"/>
</dbReference>
<keyword evidence="3" id="KW-1185">Reference proteome</keyword>
<comment type="caution">
    <text evidence="2">The sequence shown here is derived from an EMBL/GenBank/DDBJ whole genome shotgun (WGS) entry which is preliminary data.</text>
</comment>
<reference evidence="3" key="1">
    <citation type="journal article" date="2019" name="Int. J. Syst. Evol. Microbiol.">
        <title>The Global Catalogue of Microorganisms (GCM) 10K type strain sequencing project: providing services to taxonomists for standard genome sequencing and annotation.</title>
        <authorList>
            <consortium name="The Broad Institute Genomics Platform"/>
            <consortium name="The Broad Institute Genome Sequencing Center for Infectious Disease"/>
            <person name="Wu L."/>
            <person name="Ma J."/>
        </authorList>
    </citation>
    <scope>NUCLEOTIDE SEQUENCE [LARGE SCALE GENOMIC DNA]</scope>
    <source>
        <strain evidence="3">TISTR 1511</strain>
    </source>
</reference>
<name>A0ABW5RJ59_9MICO</name>
<accession>A0ABW5RJ59</accession>
<dbReference type="EMBL" id="JBHUNF010000004">
    <property type="protein sequence ID" value="MFD2674899.1"/>
    <property type="molecule type" value="Genomic_DNA"/>
</dbReference>